<dbReference type="Gene3D" id="3.40.50.970">
    <property type="match status" value="1"/>
</dbReference>
<dbReference type="SUPFAM" id="SSF52518">
    <property type="entry name" value="Thiamin diphosphate-binding fold (THDP-binding)"/>
    <property type="match status" value="1"/>
</dbReference>
<evidence type="ECO:0000313" key="6">
    <source>
        <dbReference type="Proteomes" id="UP000502248"/>
    </source>
</evidence>
<dbReference type="KEGG" id="cheb:HH215_01535"/>
<evidence type="ECO:0000313" key="5">
    <source>
        <dbReference type="EMBL" id="QJD81994.1"/>
    </source>
</evidence>
<dbReference type="Pfam" id="PF00456">
    <property type="entry name" value="Transketolase_N"/>
    <property type="match status" value="1"/>
</dbReference>
<comment type="similarity">
    <text evidence="2">Belongs to the transketolase family.</text>
</comment>
<proteinExistence type="inferred from homology"/>
<keyword evidence="3" id="KW-0786">Thiamine pyrophosphate</keyword>
<dbReference type="EMBL" id="CP051680">
    <property type="protein sequence ID" value="QJD81994.1"/>
    <property type="molecule type" value="Genomic_DNA"/>
</dbReference>
<reference evidence="5 6" key="1">
    <citation type="submission" date="2020-04" db="EMBL/GenBank/DDBJ databases">
        <title>Genome sequencing of novel species.</title>
        <authorList>
            <person name="Heo J."/>
            <person name="Kim S.-J."/>
            <person name="Kim J.-S."/>
            <person name="Hong S.-B."/>
            <person name="Kwon S.-W."/>
        </authorList>
    </citation>
    <scope>NUCLEOTIDE SEQUENCE [LARGE SCALE GENOMIC DNA]</scope>
    <source>
        <strain evidence="5 6">MFER-1</strain>
    </source>
</reference>
<dbReference type="RefSeq" id="WP_169278299.1">
    <property type="nucleotide sequence ID" value="NZ_CP051680.1"/>
</dbReference>
<organism evidence="5 6">
    <name type="scientific">Cohnella herbarum</name>
    <dbReference type="NCBI Taxonomy" id="2728023"/>
    <lineage>
        <taxon>Bacteria</taxon>
        <taxon>Bacillati</taxon>
        <taxon>Bacillota</taxon>
        <taxon>Bacilli</taxon>
        <taxon>Bacillales</taxon>
        <taxon>Paenibacillaceae</taxon>
        <taxon>Cohnella</taxon>
    </lineage>
</organism>
<keyword evidence="6" id="KW-1185">Reference proteome</keyword>
<evidence type="ECO:0000259" key="4">
    <source>
        <dbReference type="Pfam" id="PF00456"/>
    </source>
</evidence>
<dbReference type="CDD" id="cd02012">
    <property type="entry name" value="TPP_TK"/>
    <property type="match status" value="1"/>
</dbReference>
<sequence length="289" mass="31783">MRMTTTENLRIKSLQIRMDLLKLIHGAKMGHTGGSLSNTDVLTALYFHVMRHDPLNPKWPDRDRFIASKGHSVESLWCILADLGYFPKEELSTFCQFGTRLIGHPNNKVPGIEMNTGALGHGLSVSVGMALAARKDSRPSRVFCLMGDGEQAEGSVWEAAMAGAHYKLDNLVGIIDRNRLQISGSTEDVMGIDPLDQKWEAFGWNVVSIDGHDYDQLVHAFESAPQVTGKPTLVIANTIKGKGVSFAENVPEWHHHVPNDAELQRAIDELTAAITNQDEGSVTTHAIHS</sequence>
<dbReference type="Proteomes" id="UP000502248">
    <property type="component" value="Chromosome"/>
</dbReference>
<dbReference type="AlphaFoldDB" id="A0A7Z2ZJS4"/>
<accession>A0A7Z2ZJS4</accession>
<comment type="cofactor">
    <cofactor evidence="1">
        <name>thiamine diphosphate</name>
        <dbReference type="ChEBI" id="CHEBI:58937"/>
    </cofactor>
</comment>
<dbReference type="PANTHER" id="PTHR47514:SF1">
    <property type="entry name" value="TRANSKETOLASE N-TERMINAL SECTION-RELATED"/>
    <property type="match status" value="1"/>
</dbReference>
<dbReference type="InterPro" id="IPR029061">
    <property type="entry name" value="THDP-binding"/>
</dbReference>
<name>A0A7Z2ZJS4_9BACL</name>
<evidence type="ECO:0000256" key="2">
    <source>
        <dbReference type="ARBA" id="ARBA00007131"/>
    </source>
</evidence>
<feature type="domain" description="Transketolase N-terminal" evidence="4">
    <location>
        <begin position="16"/>
        <end position="258"/>
    </location>
</feature>
<dbReference type="PANTHER" id="PTHR47514">
    <property type="entry name" value="TRANSKETOLASE N-TERMINAL SECTION-RELATED"/>
    <property type="match status" value="1"/>
</dbReference>
<dbReference type="InterPro" id="IPR005474">
    <property type="entry name" value="Transketolase_N"/>
</dbReference>
<protein>
    <submittedName>
        <fullName evidence="5">Transketolase</fullName>
    </submittedName>
</protein>
<evidence type="ECO:0000256" key="1">
    <source>
        <dbReference type="ARBA" id="ARBA00001964"/>
    </source>
</evidence>
<gene>
    <name evidence="5" type="ORF">HH215_01535</name>
</gene>
<evidence type="ECO:0000256" key="3">
    <source>
        <dbReference type="ARBA" id="ARBA00023052"/>
    </source>
</evidence>